<dbReference type="Pfam" id="PF00027">
    <property type="entry name" value="cNMP_binding"/>
    <property type="match status" value="1"/>
</dbReference>
<accession>A0A2T7BN02</accession>
<dbReference type="CDD" id="cd00038">
    <property type="entry name" value="CAP_ED"/>
    <property type="match status" value="1"/>
</dbReference>
<comment type="caution">
    <text evidence="2">The sequence shown here is derived from an EMBL/GenBank/DDBJ whole genome shotgun (WGS) entry which is preliminary data.</text>
</comment>
<sequence>MFKAFEDFMATEVKLRPEEISQLLALATVRKLKRREVLLQEGHICQYKAFILDGLLKTGSVNDSGQEYVLRFNPENSWAVDPLSFSKKVPARFSIDAVERTTVLLWTPSAFEELMTGIPAFKTYMSRLLMDTFYDTHERVKSNISYTSEEKYLDFVNTFPHLLPRLPLHLVAAYLGISRETLSRIRHLQMKRG</sequence>
<evidence type="ECO:0000259" key="1">
    <source>
        <dbReference type="Pfam" id="PF00027"/>
    </source>
</evidence>
<dbReference type="AlphaFoldDB" id="A0A2T7BN02"/>
<proteinExistence type="predicted"/>
<dbReference type="Gene3D" id="2.60.120.10">
    <property type="entry name" value="Jelly Rolls"/>
    <property type="match status" value="1"/>
</dbReference>
<gene>
    <name evidence="2" type="ORF">DCC81_06175</name>
</gene>
<organism evidence="2 3">
    <name type="scientific">Chitinophaga parva</name>
    <dbReference type="NCBI Taxonomy" id="2169414"/>
    <lineage>
        <taxon>Bacteria</taxon>
        <taxon>Pseudomonadati</taxon>
        <taxon>Bacteroidota</taxon>
        <taxon>Chitinophagia</taxon>
        <taxon>Chitinophagales</taxon>
        <taxon>Chitinophagaceae</taxon>
        <taxon>Chitinophaga</taxon>
    </lineage>
</organism>
<dbReference type="Proteomes" id="UP000244450">
    <property type="component" value="Unassembled WGS sequence"/>
</dbReference>
<dbReference type="RefSeq" id="WP_108685692.1">
    <property type="nucleotide sequence ID" value="NZ_QCYK01000001.1"/>
</dbReference>
<reference evidence="2 3" key="1">
    <citation type="submission" date="2018-04" db="EMBL/GenBank/DDBJ databases">
        <title>Chitinophaga fuyangensis sp. nov., isolated from soil in a chemical factory.</title>
        <authorList>
            <person name="Chen K."/>
        </authorList>
    </citation>
    <scope>NUCLEOTIDE SEQUENCE [LARGE SCALE GENOMIC DNA]</scope>
    <source>
        <strain evidence="2 3">LY-1</strain>
    </source>
</reference>
<keyword evidence="3" id="KW-1185">Reference proteome</keyword>
<dbReference type="EMBL" id="QCYK01000001">
    <property type="protein sequence ID" value="PUZ29053.1"/>
    <property type="molecule type" value="Genomic_DNA"/>
</dbReference>
<feature type="domain" description="Cyclic nucleotide-binding" evidence="1">
    <location>
        <begin position="30"/>
        <end position="115"/>
    </location>
</feature>
<dbReference type="InterPro" id="IPR018490">
    <property type="entry name" value="cNMP-bd_dom_sf"/>
</dbReference>
<dbReference type="InterPro" id="IPR000595">
    <property type="entry name" value="cNMP-bd_dom"/>
</dbReference>
<evidence type="ECO:0000313" key="2">
    <source>
        <dbReference type="EMBL" id="PUZ29053.1"/>
    </source>
</evidence>
<dbReference type="InterPro" id="IPR014710">
    <property type="entry name" value="RmlC-like_jellyroll"/>
</dbReference>
<evidence type="ECO:0000313" key="3">
    <source>
        <dbReference type="Proteomes" id="UP000244450"/>
    </source>
</evidence>
<dbReference type="OrthoDB" id="9152304at2"/>
<name>A0A2T7BN02_9BACT</name>
<dbReference type="SUPFAM" id="SSF51206">
    <property type="entry name" value="cAMP-binding domain-like"/>
    <property type="match status" value="1"/>
</dbReference>
<protein>
    <submittedName>
        <fullName evidence="2">Cyclic nucleotide-binding protein</fullName>
    </submittedName>
</protein>